<comment type="caution">
    <text evidence="1">The sequence shown here is derived from an EMBL/GenBank/DDBJ whole genome shotgun (WGS) entry which is preliminary data.</text>
</comment>
<reference evidence="1" key="1">
    <citation type="submission" date="2023-02" db="EMBL/GenBank/DDBJ databases">
        <title>NDM-1 &amp; ACT-7 co producing ST 133 Enterobacter.</title>
        <authorList>
            <person name="Halder G."/>
            <person name="Chaudhuri B."/>
            <person name="Dutta S."/>
        </authorList>
    </citation>
    <scope>NUCLEOTIDE SEQUENCE</scope>
    <source>
        <strain evidence="1">PEER 323</strain>
    </source>
</reference>
<proteinExistence type="predicted"/>
<sequence length="78" mass="8466">MSDNKGVPEVIPVATLEKGQTLNFSINRAVEFEMKTAGGTTIKGIIPANEYLVVTNGGDIEQFNINVYDSQKGPHELD</sequence>
<dbReference type="Proteomes" id="UP001182277">
    <property type="component" value="Unassembled WGS sequence"/>
</dbReference>
<gene>
    <name evidence="1" type="ORF">PTZ61_26775</name>
</gene>
<evidence type="ECO:0000313" key="1">
    <source>
        <dbReference type="EMBL" id="MDS0022269.1"/>
    </source>
</evidence>
<accession>A0AAE4J6F4</accession>
<protein>
    <submittedName>
        <fullName evidence="1">Uncharacterized protein</fullName>
    </submittedName>
</protein>
<organism evidence="1 2">
    <name type="scientific">Enterobacter hormaechei subsp. steigerwaltii</name>
    <dbReference type="NCBI Taxonomy" id="299766"/>
    <lineage>
        <taxon>Bacteria</taxon>
        <taxon>Pseudomonadati</taxon>
        <taxon>Pseudomonadota</taxon>
        <taxon>Gammaproteobacteria</taxon>
        <taxon>Enterobacterales</taxon>
        <taxon>Enterobacteriaceae</taxon>
        <taxon>Enterobacter</taxon>
        <taxon>Enterobacter cloacae complex</taxon>
    </lineage>
</organism>
<dbReference type="AlphaFoldDB" id="A0AAE4J6F4"/>
<dbReference type="RefSeq" id="WP_032647561.1">
    <property type="nucleotide sequence ID" value="NZ_JARDRS010000056.1"/>
</dbReference>
<dbReference type="EMBL" id="JARDRS010000056">
    <property type="protein sequence ID" value="MDS0022269.1"/>
    <property type="molecule type" value="Genomic_DNA"/>
</dbReference>
<evidence type="ECO:0000313" key="2">
    <source>
        <dbReference type="Proteomes" id="UP001182277"/>
    </source>
</evidence>
<name>A0AAE4J6F4_9ENTR</name>